<accession>Q24M54</accession>
<dbReference type="GO" id="GO:0005506">
    <property type="term" value="F:iron ion binding"/>
    <property type="evidence" value="ECO:0007669"/>
    <property type="project" value="InterPro"/>
</dbReference>
<keyword evidence="1" id="KW-0500">Molybdenum</keyword>
<dbReference type="PANTHER" id="PTHR11908">
    <property type="entry name" value="XANTHINE DEHYDROGENASE"/>
    <property type="match status" value="1"/>
</dbReference>
<dbReference type="PANTHER" id="PTHR11908:SF132">
    <property type="entry name" value="ALDEHYDE OXIDASE 1-RELATED"/>
    <property type="match status" value="1"/>
</dbReference>
<reference evidence="4" key="1">
    <citation type="journal article" date="2006" name="Environ. Microbiol.">
        <title>Analysis of the first genome fragment from the marine sponge-associated, novel candidate phylum Poribacteria by environmental genomics.</title>
        <authorList>
            <person name="Fieseler L."/>
            <person name="Quaiser A."/>
            <person name="Schleper C."/>
            <person name="Hentschel U."/>
        </authorList>
    </citation>
    <scope>NUCLEOTIDE SEQUENCE</scope>
</reference>
<dbReference type="InterPro" id="IPR037165">
    <property type="entry name" value="AldOxase/xan_DH_Mopterin-bd_sf"/>
</dbReference>
<dbReference type="AlphaFoldDB" id="Q24M54"/>
<dbReference type="InterPro" id="IPR046867">
    <property type="entry name" value="AldOxase/xan_DH_MoCoBD2"/>
</dbReference>
<keyword evidence="2" id="KW-0560">Oxidoreductase</keyword>
<dbReference type="SUPFAM" id="SSF54665">
    <property type="entry name" value="CO dehydrogenase molybdoprotein N-domain-like"/>
    <property type="match status" value="1"/>
</dbReference>
<proteinExistence type="predicted"/>
<organism evidence="4">
    <name type="scientific">uncultured Poribacteria bacterium 64K2</name>
    <dbReference type="NCBI Taxonomy" id="309182"/>
    <lineage>
        <taxon>Bacteria</taxon>
        <taxon>Candidatus Poribacteria</taxon>
        <taxon>environmental samples</taxon>
    </lineage>
</organism>
<evidence type="ECO:0000256" key="2">
    <source>
        <dbReference type="ARBA" id="ARBA00023002"/>
    </source>
</evidence>
<dbReference type="SMART" id="SM01008">
    <property type="entry name" value="Ald_Xan_dh_C"/>
    <property type="match status" value="1"/>
</dbReference>
<dbReference type="InterPro" id="IPR008274">
    <property type="entry name" value="AldOxase/xan_DH_MoCoBD1"/>
</dbReference>
<evidence type="ECO:0000256" key="1">
    <source>
        <dbReference type="ARBA" id="ARBA00022505"/>
    </source>
</evidence>
<evidence type="ECO:0000313" key="4">
    <source>
        <dbReference type="EMBL" id="AAW84298.1"/>
    </source>
</evidence>
<name>Q24M54_9BACT</name>
<dbReference type="InterPro" id="IPR016208">
    <property type="entry name" value="Ald_Oxase/xanthine_DH-like"/>
</dbReference>
<sequence>MAEKKEYKVIGTRPIRHDGVDKVTGRALYGADFQITGLLHGRVLRSPHAHARIISIDTSRAEAYPGVKGVVTAQDLPEAEDRVADLGEGAVNLKYLCDNILASDKVLYKGHAVAAVAATSPHIAEEACTLIDVEYEVLSPVLEVRQAMEADAPLLHETLKTTSMGETAEEPSNVASHIQHQLGDPEKGFAEADIVVERDFVTGTVHQGYIEPHNATAHFNQDGQLTIWCSTQGAFTVREQVAEILHYPISKIKVVPMEIGGGFGGKISVYIKPVAALLAKKTGKPVKVLMSRADVFEGTGPTPASYIRVKMGATKDGKITAAEAYLAFEAGAYPGAPVGPGAMCIFAPYNIENVIIDGYDVVVNKPKTAPYRAPGAPNAAFGSETVVDEIAEKLGIDPLEIRLLNGAKEGDRRADGPIHPRIGCIETLEAAKSHPHYTAPNGKKYHGRGIASGYWFNIGLESSVTINVNSDGTINLIEGSTDIGGTRASIAMQAAEVLGIPAESVNPSVVDTNSVGYTAVTGGSRTTYATGYAAYEAAQDVKRKMIARAAKLWEVDEANVQFADGEFSCINGKEEQISFRDLCAQLGQTGGPIVGSGTVNPGGAGGAYATHMVDVAVDEETGKVEVLRYTAVQDAGRAIHPSYVEGQIQGGAVQGIGWALNEEYIYNDEGTMTNASFLDYRMPTCLDLPMIDAVIVEVPNPGHPYGVRGVGEVPIVPPMAAIANAIYDAIGVRMTELPMSPDRLLKAMGKI</sequence>
<dbReference type="Pfam" id="PF02738">
    <property type="entry name" value="MoCoBD_1"/>
    <property type="match status" value="1"/>
</dbReference>
<dbReference type="Pfam" id="PF20256">
    <property type="entry name" value="MoCoBD_2"/>
    <property type="match status" value="1"/>
</dbReference>
<evidence type="ECO:0000259" key="3">
    <source>
        <dbReference type="SMART" id="SM01008"/>
    </source>
</evidence>
<dbReference type="InterPro" id="IPR036856">
    <property type="entry name" value="Ald_Oxase/Xan_DH_a/b_sf"/>
</dbReference>
<dbReference type="Pfam" id="PF01315">
    <property type="entry name" value="Ald_Xan_dh_C"/>
    <property type="match status" value="1"/>
</dbReference>
<dbReference type="InterPro" id="IPR000674">
    <property type="entry name" value="Ald_Oxase/Xan_DH_a/b"/>
</dbReference>
<dbReference type="Gene3D" id="3.30.365.10">
    <property type="entry name" value="Aldehyde oxidase/xanthine dehydrogenase, molybdopterin binding domain"/>
    <property type="match status" value="4"/>
</dbReference>
<dbReference type="SUPFAM" id="SSF56003">
    <property type="entry name" value="Molybdenum cofactor-binding domain"/>
    <property type="match status" value="1"/>
</dbReference>
<feature type="domain" description="Aldehyde oxidase/xanthine dehydrogenase a/b hammerhead" evidence="3">
    <location>
        <begin position="24"/>
        <end position="139"/>
    </location>
</feature>
<dbReference type="GO" id="GO:0016491">
    <property type="term" value="F:oxidoreductase activity"/>
    <property type="evidence" value="ECO:0007669"/>
    <property type="project" value="UniProtKB-KW"/>
</dbReference>
<protein>
    <submittedName>
        <fullName evidence="4">Putative oxidoreductase large subunit</fullName>
    </submittedName>
</protein>
<dbReference type="EMBL" id="AY713479">
    <property type="protein sequence ID" value="AAW84298.1"/>
    <property type="molecule type" value="Genomic_DNA"/>
</dbReference>
<dbReference type="Gene3D" id="3.90.1170.50">
    <property type="entry name" value="Aldehyde oxidase/xanthine dehydrogenase, a/b hammerhead"/>
    <property type="match status" value="1"/>
</dbReference>